<keyword evidence="2" id="KW-1185">Reference proteome</keyword>
<evidence type="ECO:0000313" key="2">
    <source>
        <dbReference type="Proteomes" id="UP001516400"/>
    </source>
</evidence>
<dbReference type="Proteomes" id="UP001516400">
    <property type="component" value="Unassembled WGS sequence"/>
</dbReference>
<sequence length="141" mass="16324">MSTEKMQKSVLGEFGKKYEVNLSEMKNPKAVIVGVEEEVLNMENYEIRLLKNGRQELDEGIQFPVEGLLTKHNDVANAFNRYLIRSIEEITSTIVRQNNEEFVLENVREADNLWTAFTTVTLEEHKKALHHMSDNKAVRMV</sequence>
<proteinExistence type="predicted"/>
<gene>
    <name evidence="1" type="ORF">HHI36_010590</name>
</gene>
<name>A0ABD2MJA3_9CUCU</name>
<comment type="caution">
    <text evidence="1">The sequence shown here is derived from an EMBL/GenBank/DDBJ whole genome shotgun (WGS) entry which is preliminary data.</text>
</comment>
<accession>A0ABD2MJA3</accession>
<protein>
    <submittedName>
        <fullName evidence="1">Uncharacterized protein</fullName>
    </submittedName>
</protein>
<organism evidence="1 2">
    <name type="scientific">Cryptolaemus montrouzieri</name>
    <dbReference type="NCBI Taxonomy" id="559131"/>
    <lineage>
        <taxon>Eukaryota</taxon>
        <taxon>Metazoa</taxon>
        <taxon>Ecdysozoa</taxon>
        <taxon>Arthropoda</taxon>
        <taxon>Hexapoda</taxon>
        <taxon>Insecta</taxon>
        <taxon>Pterygota</taxon>
        <taxon>Neoptera</taxon>
        <taxon>Endopterygota</taxon>
        <taxon>Coleoptera</taxon>
        <taxon>Polyphaga</taxon>
        <taxon>Cucujiformia</taxon>
        <taxon>Coccinelloidea</taxon>
        <taxon>Coccinellidae</taxon>
        <taxon>Scymninae</taxon>
        <taxon>Scymnini</taxon>
        <taxon>Cryptolaemus</taxon>
    </lineage>
</organism>
<dbReference type="AlphaFoldDB" id="A0ABD2MJA3"/>
<reference evidence="1 2" key="1">
    <citation type="journal article" date="2021" name="BMC Biol.">
        <title>Horizontally acquired antibacterial genes associated with adaptive radiation of ladybird beetles.</title>
        <authorList>
            <person name="Li H.S."/>
            <person name="Tang X.F."/>
            <person name="Huang Y.H."/>
            <person name="Xu Z.Y."/>
            <person name="Chen M.L."/>
            <person name="Du X.Y."/>
            <person name="Qiu B.Y."/>
            <person name="Chen P.T."/>
            <person name="Zhang W."/>
            <person name="Slipinski A."/>
            <person name="Escalona H.E."/>
            <person name="Waterhouse R.M."/>
            <person name="Zwick A."/>
            <person name="Pang H."/>
        </authorList>
    </citation>
    <scope>NUCLEOTIDE SEQUENCE [LARGE SCALE GENOMIC DNA]</scope>
    <source>
        <strain evidence="1">SYSU2018</strain>
    </source>
</reference>
<dbReference type="EMBL" id="JABFTP020000001">
    <property type="protein sequence ID" value="KAL3266414.1"/>
    <property type="molecule type" value="Genomic_DNA"/>
</dbReference>
<evidence type="ECO:0000313" key="1">
    <source>
        <dbReference type="EMBL" id="KAL3266414.1"/>
    </source>
</evidence>